<dbReference type="EMBL" id="CP122566">
    <property type="protein sequence ID" value="WGH93998.1"/>
    <property type="molecule type" value="Genomic_DNA"/>
</dbReference>
<dbReference type="PANTHER" id="PTHR30204">
    <property type="entry name" value="REDOX-CYCLING DRUG-SENSING TRANSCRIPTIONAL ACTIVATOR SOXR"/>
    <property type="match status" value="1"/>
</dbReference>
<dbReference type="RefSeq" id="WP_233242807.1">
    <property type="nucleotide sequence ID" value="NZ_CP122561.1"/>
</dbReference>
<evidence type="ECO:0000313" key="5">
    <source>
        <dbReference type="Proteomes" id="UP001224674"/>
    </source>
</evidence>
<keyword evidence="5" id="KW-1185">Reference proteome</keyword>
<dbReference type="Gene3D" id="1.10.1660.10">
    <property type="match status" value="1"/>
</dbReference>
<protein>
    <submittedName>
        <fullName evidence="4">MerR family transcriptional regulator</fullName>
    </submittedName>
</protein>
<evidence type="ECO:0000313" key="4">
    <source>
        <dbReference type="EMBL" id="WGH93998.1"/>
    </source>
</evidence>
<evidence type="ECO:0000256" key="1">
    <source>
        <dbReference type="ARBA" id="ARBA00023125"/>
    </source>
</evidence>
<keyword evidence="1" id="KW-0238">DNA-binding</keyword>
<dbReference type="GO" id="GO:0003677">
    <property type="term" value="F:DNA binding"/>
    <property type="evidence" value="ECO:0007669"/>
    <property type="project" value="UniProtKB-KW"/>
</dbReference>
<evidence type="ECO:0000256" key="2">
    <source>
        <dbReference type="SAM" id="MobiDB-lite"/>
    </source>
</evidence>
<dbReference type="Proteomes" id="UP001224674">
    <property type="component" value="Chromosome"/>
</dbReference>
<organism evidence="4 5">
    <name type="scientific">Auritidibacter ignavus</name>
    <dbReference type="NCBI Taxonomy" id="678932"/>
    <lineage>
        <taxon>Bacteria</taxon>
        <taxon>Bacillati</taxon>
        <taxon>Actinomycetota</taxon>
        <taxon>Actinomycetes</taxon>
        <taxon>Micrococcales</taxon>
        <taxon>Micrococcaceae</taxon>
        <taxon>Auritidibacter</taxon>
    </lineage>
</organism>
<dbReference type="InterPro" id="IPR047057">
    <property type="entry name" value="MerR_fam"/>
</dbReference>
<dbReference type="PROSITE" id="PS50937">
    <property type="entry name" value="HTH_MERR_2"/>
    <property type="match status" value="1"/>
</dbReference>
<dbReference type="Pfam" id="PF13411">
    <property type="entry name" value="MerR_1"/>
    <property type="match status" value="1"/>
</dbReference>
<feature type="compositionally biased region" description="Basic and acidic residues" evidence="2">
    <location>
        <begin position="187"/>
        <end position="199"/>
    </location>
</feature>
<dbReference type="AlphaFoldDB" id="A0AAJ6ANE5"/>
<sequence length="199" mass="21661">MSGIHDAGQTDAERQAQGVLFSDDAPWLAEEIGYRGPTASNAAGITYRQLDYWARTGLVVPSLRGAKGSGSQRLYSFRDILVLKVVKRLLDTGVSLQQIRSAVEHLRERGVEDLAQITLMSDGASVYECTSADEVIDLVQGGQGVYGIAVGRVWREVEGTLAELPAEYLVEDAQHPRGVQSFPGDELSARREARRQSAS</sequence>
<proteinExistence type="predicted"/>
<accession>A0AAJ6ANE5</accession>
<dbReference type="GeneID" id="83695172"/>
<gene>
    <name evidence="4" type="ORF">QDX21_04150</name>
</gene>
<name>A0AAJ6ANE5_9MICC</name>
<feature type="domain" description="HTH merR-type" evidence="3">
    <location>
        <begin position="42"/>
        <end position="105"/>
    </location>
</feature>
<feature type="region of interest" description="Disordered" evidence="2">
    <location>
        <begin position="175"/>
        <end position="199"/>
    </location>
</feature>
<dbReference type="SMART" id="SM00422">
    <property type="entry name" value="HTH_MERR"/>
    <property type="match status" value="1"/>
</dbReference>
<dbReference type="InterPro" id="IPR009061">
    <property type="entry name" value="DNA-bd_dom_put_sf"/>
</dbReference>
<dbReference type="InterPro" id="IPR000551">
    <property type="entry name" value="MerR-type_HTH_dom"/>
</dbReference>
<dbReference type="GO" id="GO:0003700">
    <property type="term" value="F:DNA-binding transcription factor activity"/>
    <property type="evidence" value="ECO:0007669"/>
    <property type="project" value="InterPro"/>
</dbReference>
<dbReference type="PANTHER" id="PTHR30204:SF3">
    <property type="entry name" value="HTH MERR-TYPE DOMAIN-CONTAINING PROTEIN"/>
    <property type="match status" value="1"/>
</dbReference>
<reference evidence="4 5" key="1">
    <citation type="submission" date="2023-03" db="EMBL/GenBank/DDBJ databases">
        <title>Complete genome sequences of several Auritidibacter ignavus strains isolated from ear infections.</title>
        <authorList>
            <person name="Baehr T."/>
            <person name="Baumhoegger A.M."/>
        </authorList>
    </citation>
    <scope>NUCLEOTIDE SEQUENCE [LARGE SCALE GENOMIC DNA]</scope>
    <source>
        <strain evidence="4 5">BABAE-6</strain>
    </source>
</reference>
<evidence type="ECO:0000259" key="3">
    <source>
        <dbReference type="PROSITE" id="PS50937"/>
    </source>
</evidence>
<dbReference type="SUPFAM" id="SSF46955">
    <property type="entry name" value="Putative DNA-binding domain"/>
    <property type="match status" value="1"/>
</dbReference>